<gene>
    <name evidence="1" type="ORF">NCTC6133_00240</name>
</gene>
<accession>A0A380DIQ0</accession>
<evidence type="ECO:0000313" key="2">
    <source>
        <dbReference type="Proteomes" id="UP000255091"/>
    </source>
</evidence>
<evidence type="ECO:0000313" key="1">
    <source>
        <dbReference type="EMBL" id="SUK29311.1"/>
    </source>
</evidence>
<keyword evidence="1" id="KW-0560">Oxidoreductase</keyword>
<dbReference type="GO" id="GO:0003857">
    <property type="term" value="F:(3S)-3-hydroxyacyl-CoA dehydrogenase (NAD+) activity"/>
    <property type="evidence" value="ECO:0007669"/>
    <property type="project" value="UniProtKB-EC"/>
</dbReference>
<dbReference type="Proteomes" id="UP000255091">
    <property type="component" value="Unassembled WGS sequence"/>
</dbReference>
<proteinExistence type="predicted"/>
<dbReference type="EC" id="1.1.1.35" evidence="1"/>
<reference evidence="1 2" key="1">
    <citation type="submission" date="2018-06" db="EMBL/GenBank/DDBJ databases">
        <authorList>
            <consortium name="Pathogen Informatics"/>
            <person name="Doyle S."/>
        </authorList>
    </citation>
    <scope>NUCLEOTIDE SEQUENCE [LARGE SCALE GENOMIC DNA]</scope>
    <source>
        <strain evidence="1 2">NCTC6133</strain>
    </source>
</reference>
<organism evidence="1 2">
    <name type="scientific">Staphylococcus aureus</name>
    <dbReference type="NCBI Taxonomy" id="1280"/>
    <lineage>
        <taxon>Bacteria</taxon>
        <taxon>Bacillati</taxon>
        <taxon>Bacillota</taxon>
        <taxon>Bacilli</taxon>
        <taxon>Bacillales</taxon>
        <taxon>Staphylococcaceae</taxon>
        <taxon>Staphylococcus</taxon>
    </lineage>
</organism>
<dbReference type="AlphaFoldDB" id="A0A380DIQ0"/>
<sequence>MIQGQLDAQRRGHFISDHDYHIALNIATILAGGDLPRNTFINQRYIQSLEKIGFIDLLKSKKSYERIAHMLKTGKPLRN</sequence>
<dbReference type="EMBL" id="UHAP01000001">
    <property type="protein sequence ID" value="SUK29311.1"/>
    <property type="molecule type" value="Genomic_DNA"/>
</dbReference>
<protein>
    <submittedName>
        <fullName evidence="1">Enoyl-CoA hydratase / Enoyl-CoA hydratase [valine degradation] / 3-hydroxyacyl-CoA dehydrogenase</fullName>
        <ecNumber evidence="1">1.1.1.35</ecNumber>
    </submittedName>
</protein>
<name>A0A380DIQ0_STAAU</name>